<comment type="caution">
    <text evidence="1">The sequence shown here is derived from an EMBL/GenBank/DDBJ whole genome shotgun (WGS) entry which is preliminary data.</text>
</comment>
<dbReference type="Pfam" id="PF09684">
    <property type="entry name" value="Tail_P2_I"/>
    <property type="match status" value="1"/>
</dbReference>
<accession>A0A951QM23</accession>
<name>A0A951QM23_9CYAN</name>
<proteinExistence type="predicted"/>
<dbReference type="NCBIfam" id="TIGR02242">
    <property type="entry name" value="tail_TIGR02242"/>
    <property type="match status" value="1"/>
</dbReference>
<dbReference type="InterPro" id="IPR011748">
    <property type="entry name" value="Unchr_phage_tail-like"/>
</dbReference>
<evidence type="ECO:0000313" key="2">
    <source>
        <dbReference type="Proteomes" id="UP000729701"/>
    </source>
</evidence>
<reference evidence="1" key="1">
    <citation type="submission" date="2021-05" db="EMBL/GenBank/DDBJ databases">
        <authorList>
            <person name="Pietrasiak N."/>
            <person name="Ward R."/>
            <person name="Stajich J.E."/>
            <person name="Kurbessoian T."/>
        </authorList>
    </citation>
    <scope>NUCLEOTIDE SEQUENCE</scope>
    <source>
        <strain evidence="1">GSE-NOS-MK-12-04C</strain>
    </source>
</reference>
<evidence type="ECO:0000313" key="1">
    <source>
        <dbReference type="EMBL" id="MBW4668223.1"/>
    </source>
</evidence>
<gene>
    <name evidence="1" type="ORF">KME60_12565</name>
</gene>
<organism evidence="1 2">
    <name type="scientific">Cyanomargarita calcarea GSE-NOS-MK-12-04C</name>
    <dbReference type="NCBI Taxonomy" id="2839659"/>
    <lineage>
        <taxon>Bacteria</taxon>
        <taxon>Bacillati</taxon>
        <taxon>Cyanobacteriota</taxon>
        <taxon>Cyanophyceae</taxon>
        <taxon>Nostocales</taxon>
        <taxon>Cyanomargaritaceae</taxon>
        <taxon>Cyanomargarita</taxon>
    </lineage>
</organism>
<dbReference type="Proteomes" id="UP000729701">
    <property type="component" value="Unassembled WGS sequence"/>
</dbReference>
<reference evidence="1" key="2">
    <citation type="journal article" date="2022" name="Microbiol. Resour. Announc.">
        <title>Metagenome Sequencing to Explore Phylogenomics of Terrestrial Cyanobacteria.</title>
        <authorList>
            <person name="Ward R.D."/>
            <person name="Stajich J.E."/>
            <person name="Johansen J.R."/>
            <person name="Huntemann M."/>
            <person name="Clum A."/>
            <person name="Foster B."/>
            <person name="Foster B."/>
            <person name="Roux S."/>
            <person name="Palaniappan K."/>
            <person name="Varghese N."/>
            <person name="Mukherjee S."/>
            <person name="Reddy T.B.K."/>
            <person name="Daum C."/>
            <person name="Copeland A."/>
            <person name="Chen I.A."/>
            <person name="Ivanova N.N."/>
            <person name="Kyrpides N.C."/>
            <person name="Shapiro N."/>
            <person name="Eloe-Fadrosh E.A."/>
            <person name="Pietrasiak N."/>
        </authorList>
    </citation>
    <scope>NUCLEOTIDE SEQUENCE</scope>
    <source>
        <strain evidence="1">GSE-NOS-MK-12-04C</strain>
    </source>
</reference>
<dbReference type="InterPro" id="IPR006521">
    <property type="entry name" value="Tail_protein_I"/>
</dbReference>
<sequence length="236" mass="26958">MVRNPTRSPSHLMDYLPAIYQEDPFLGQFLLAIEKVLLGIEDDVKFEARELEKTIASIATFFDPIGNESQPSQNRQRTPKEFLSWLASWVALSLRDDWEEEAQRRFISRIVSLYKKRGTKVGMEEMLKTYTGMGVEVNDEFPDPIQIGVVSTVGVDTRISEGLPHYFKVKIILEKLNDLSRFARKKQIARAIIEQEKPAHTFYRLEVVVPSTIQVGNKSRATIGVNTFLGDIPEEV</sequence>
<protein>
    <recommendedName>
        <fullName evidence="3">Phage tail protein I</fullName>
    </recommendedName>
</protein>
<dbReference type="EMBL" id="JAHHGZ010000011">
    <property type="protein sequence ID" value="MBW4668223.1"/>
    <property type="molecule type" value="Genomic_DNA"/>
</dbReference>
<dbReference type="AlphaFoldDB" id="A0A951QM23"/>
<evidence type="ECO:0008006" key="3">
    <source>
        <dbReference type="Google" id="ProtNLM"/>
    </source>
</evidence>